<sequence length="95" mass="10526">MCSSFKCFDSSKLSTGDKAHLAKTTNQTTDNFMEFFIGWLQILSRESPALPLKLAGRHCSDSRPLKPQVSLPELTTYVPSSHLKTDSAWSFASLS</sequence>
<dbReference type="AlphaFoldDB" id="A0A0J6Y4Q9"/>
<dbReference type="Proteomes" id="UP000054565">
    <property type="component" value="Unassembled WGS sequence"/>
</dbReference>
<reference evidence="2" key="1">
    <citation type="journal article" date="2010" name="Genome Res.">
        <title>Population genomic sequencing of Coccidioides fungi reveals recent hybridization and transposon control.</title>
        <authorList>
            <person name="Neafsey D.E."/>
            <person name="Barker B.M."/>
            <person name="Sharpton T.J."/>
            <person name="Stajich J.E."/>
            <person name="Park D.J."/>
            <person name="Whiston E."/>
            <person name="Hung C.-Y."/>
            <person name="McMahan C."/>
            <person name="White J."/>
            <person name="Sykes S."/>
            <person name="Heiman D."/>
            <person name="Young S."/>
            <person name="Zeng Q."/>
            <person name="Abouelleil A."/>
            <person name="Aftuck L."/>
            <person name="Bessette D."/>
            <person name="Brown A."/>
            <person name="FitzGerald M."/>
            <person name="Lui A."/>
            <person name="Macdonald J.P."/>
            <person name="Priest M."/>
            <person name="Orbach M.J."/>
            <person name="Galgiani J.N."/>
            <person name="Kirkland T.N."/>
            <person name="Cole G.T."/>
            <person name="Birren B.W."/>
            <person name="Henn M.R."/>
            <person name="Taylor J.W."/>
            <person name="Rounsley S.D."/>
        </authorList>
    </citation>
    <scope>NUCLEOTIDE SEQUENCE [LARGE SCALE GENOMIC DNA]</scope>
    <source>
        <strain evidence="2">RMSCC 2394</strain>
    </source>
</reference>
<proteinExistence type="predicted"/>
<gene>
    <name evidence="1" type="ORF">CIRG_01777</name>
</gene>
<name>A0A0J6Y4Q9_COCIT</name>
<evidence type="ECO:0000313" key="2">
    <source>
        <dbReference type="Proteomes" id="UP000054565"/>
    </source>
</evidence>
<accession>A0A0J6Y4Q9</accession>
<organism evidence="1 2">
    <name type="scientific">Coccidioides immitis RMSCC 2394</name>
    <dbReference type="NCBI Taxonomy" id="404692"/>
    <lineage>
        <taxon>Eukaryota</taxon>
        <taxon>Fungi</taxon>
        <taxon>Dikarya</taxon>
        <taxon>Ascomycota</taxon>
        <taxon>Pezizomycotina</taxon>
        <taxon>Eurotiomycetes</taxon>
        <taxon>Eurotiomycetidae</taxon>
        <taxon>Onygenales</taxon>
        <taxon>Onygenaceae</taxon>
        <taxon>Coccidioides</taxon>
    </lineage>
</organism>
<protein>
    <submittedName>
        <fullName evidence="1">Uncharacterized protein</fullName>
    </submittedName>
</protein>
<dbReference type="EMBL" id="DS028093">
    <property type="protein sequence ID" value="KMP01638.1"/>
    <property type="molecule type" value="Genomic_DNA"/>
</dbReference>
<evidence type="ECO:0000313" key="1">
    <source>
        <dbReference type="EMBL" id="KMP01638.1"/>
    </source>
</evidence>